<dbReference type="InterPro" id="IPR007581">
    <property type="entry name" value="Endonuclease-V"/>
</dbReference>
<dbReference type="KEGG" id="mis:MICPUN_64056"/>
<dbReference type="FunCoup" id="C1EH02">
    <property type="interactions" value="1176"/>
</dbReference>
<evidence type="ECO:0000256" key="5">
    <source>
        <dbReference type="ARBA" id="ARBA00022801"/>
    </source>
</evidence>
<keyword evidence="5" id="KW-0378">Hydrolase</keyword>
<dbReference type="GO" id="GO:0005737">
    <property type="term" value="C:cytoplasm"/>
    <property type="evidence" value="ECO:0007669"/>
    <property type="project" value="UniProtKB-SubCell"/>
</dbReference>
<dbReference type="GO" id="GO:0005730">
    <property type="term" value="C:nucleolus"/>
    <property type="evidence" value="ECO:0007669"/>
    <property type="project" value="TreeGrafter"/>
</dbReference>
<dbReference type="AlphaFoldDB" id="C1EH02"/>
<dbReference type="GeneID" id="8249090"/>
<dbReference type="OrthoDB" id="20018at2759"/>
<dbReference type="RefSeq" id="XP_002506161.1">
    <property type="nucleotide sequence ID" value="XM_002506115.1"/>
</dbReference>
<organism evidence="6 7">
    <name type="scientific">Micromonas commoda (strain RCC299 / NOUM17 / CCMP2709)</name>
    <name type="common">Picoplanktonic green alga</name>
    <dbReference type="NCBI Taxonomy" id="296587"/>
    <lineage>
        <taxon>Eukaryota</taxon>
        <taxon>Viridiplantae</taxon>
        <taxon>Chlorophyta</taxon>
        <taxon>Mamiellophyceae</taxon>
        <taxon>Mamiellales</taxon>
        <taxon>Mamiellaceae</taxon>
        <taxon>Micromonas</taxon>
    </lineage>
</organism>
<dbReference type="PANTHER" id="PTHR28511">
    <property type="entry name" value="ENDONUCLEASE V"/>
    <property type="match status" value="1"/>
</dbReference>
<proteinExistence type="predicted"/>
<accession>C1EH02</accession>
<comment type="subcellular location">
    <subcellularLocation>
        <location evidence="1">Cytoplasm</location>
    </subcellularLocation>
</comment>
<dbReference type="GO" id="GO:0016891">
    <property type="term" value="F:RNA endonuclease activity producing 5'-phosphomonoesters, hydrolytic mechanism"/>
    <property type="evidence" value="ECO:0007669"/>
    <property type="project" value="TreeGrafter"/>
</dbReference>
<dbReference type="Pfam" id="PF04493">
    <property type="entry name" value="Endonuclease_5"/>
    <property type="match status" value="1"/>
</dbReference>
<keyword evidence="2" id="KW-0963">Cytoplasm</keyword>
<evidence type="ECO:0000256" key="4">
    <source>
        <dbReference type="ARBA" id="ARBA00022759"/>
    </source>
</evidence>
<protein>
    <recommendedName>
        <fullName evidence="8">Endonuclease V</fullName>
    </recommendedName>
</protein>
<dbReference type="InParanoid" id="C1EH02"/>
<gene>
    <name evidence="6" type="ORF">MICPUN_64056</name>
</gene>
<dbReference type="PANTHER" id="PTHR28511:SF1">
    <property type="entry name" value="ENDONUCLEASE V"/>
    <property type="match status" value="1"/>
</dbReference>
<dbReference type="GO" id="GO:0006281">
    <property type="term" value="P:DNA repair"/>
    <property type="evidence" value="ECO:0007669"/>
    <property type="project" value="InterPro"/>
</dbReference>
<evidence type="ECO:0008006" key="8">
    <source>
        <dbReference type="Google" id="ProtNLM"/>
    </source>
</evidence>
<evidence type="ECO:0000256" key="3">
    <source>
        <dbReference type="ARBA" id="ARBA00022722"/>
    </source>
</evidence>
<reference evidence="6 7" key="1">
    <citation type="journal article" date="2009" name="Science">
        <title>Green evolution and dynamic adaptations revealed by genomes of the marine picoeukaryotes Micromonas.</title>
        <authorList>
            <person name="Worden A.Z."/>
            <person name="Lee J.H."/>
            <person name="Mock T."/>
            <person name="Rouze P."/>
            <person name="Simmons M.P."/>
            <person name="Aerts A.L."/>
            <person name="Allen A.E."/>
            <person name="Cuvelier M.L."/>
            <person name="Derelle E."/>
            <person name="Everett M.V."/>
            <person name="Foulon E."/>
            <person name="Grimwood J."/>
            <person name="Gundlach H."/>
            <person name="Henrissat B."/>
            <person name="Napoli C."/>
            <person name="McDonald S.M."/>
            <person name="Parker M.S."/>
            <person name="Rombauts S."/>
            <person name="Salamov A."/>
            <person name="Von Dassow P."/>
            <person name="Badger J.H."/>
            <person name="Coutinho P.M."/>
            <person name="Demir E."/>
            <person name="Dubchak I."/>
            <person name="Gentemann C."/>
            <person name="Eikrem W."/>
            <person name="Gready J.E."/>
            <person name="John U."/>
            <person name="Lanier W."/>
            <person name="Lindquist E.A."/>
            <person name="Lucas S."/>
            <person name="Mayer K.F."/>
            <person name="Moreau H."/>
            <person name="Not F."/>
            <person name="Otillar R."/>
            <person name="Panaud O."/>
            <person name="Pangilinan J."/>
            <person name="Paulsen I."/>
            <person name="Piegu B."/>
            <person name="Poliakov A."/>
            <person name="Robbens S."/>
            <person name="Schmutz J."/>
            <person name="Toulza E."/>
            <person name="Wyss T."/>
            <person name="Zelensky A."/>
            <person name="Zhou K."/>
            <person name="Armbrust E.V."/>
            <person name="Bhattacharya D."/>
            <person name="Goodenough U.W."/>
            <person name="Van de Peer Y."/>
            <person name="Grigoriev I.V."/>
        </authorList>
    </citation>
    <scope>NUCLEOTIDE SEQUENCE [LARGE SCALE GENOMIC DNA]</scope>
    <source>
        <strain evidence="7">RCC299 / NOUM17</strain>
    </source>
</reference>
<keyword evidence="7" id="KW-1185">Reference proteome</keyword>
<evidence type="ECO:0000313" key="7">
    <source>
        <dbReference type="Proteomes" id="UP000002009"/>
    </source>
</evidence>
<dbReference type="STRING" id="296587.C1EH02"/>
<name>C1EH02_MICCC</name>
<dbReference type="GO" id="GO:0003727">
    <property type="term" value="F:single-stranded RNA binding"/>
    <property type="evidence" value="ECO:0007669"/>
    <property type="project" value="TreeGrafter"/>
</dbReference>
<evidence type="ECO:0000313" key="6">
    <source>
        <dbReference type="EMBL" id="ACO67419.1"/>
    </source>
</evidence>
<sequence>MDAATSLEDPMRRVKERWRAVRDELRVGLIPRDDVDFAVDFADQTPNPNPKQKRPLRLVAGLDVSYRREFIYDSTHRAETAVACLAVLRFPELTPEWVDFEEFTVDAPYVPGFLAFRECPAMTTLLRRCPSGAKPDVVLVDGNGALHPEGFGLACHVGVECGVPTVGVAKDLHAFDGLDAKSARAACDEIAARGGGGGSKGVSKGVSKANPGHGGYPALWPDAVALVGASGTTHGAAMFGHEHSGDGAGCPIYVSGGHRVSLATAVAVARACRAPGRKTPEPIRVADARSRARVRLLEGKAP</sequence>
<keyword evidence="3" id="KW-0540">Nuclease</keyword>
<dbReference type="eggNOG" id="KOG4417">
    <property type="taxonomic scope" value="Eukaryota"/>
</dbReference>
<dbReference type="Proteomes" id="UP000002009">
    <property type="component" value="Chromosome 14"/>
</dbReference>
<evidence type="ECO:0000256" key="1">
    <source>
        <dbReference type="ARBA" id="ARBA00004496"/>
    </source>
</evidence>
<dbReference type="EMBL" id="CP001332">
    <property type="protein sequence ID" value="ACO67419.1"/>
    <property type="molecule type" value="Genomic_DNA"/>
</dbReference>
<evidence type="ECO:0000256" key="2">
    <source>
        <dbReference type="ARBA" id="ARBA00022490"/>
    </source>
</evidence>
<dbReference type="Gene3D" id="3.30.2170.10">
    <property type="entry name" value="archaeoglobus fulgidus dsm 4304 superfamily"/>
    <property type="match status" value="1"/>
</dbReference>
<keyword evidence="4" id="KW-0255">Endonuclease</keyword>